<dbReference type="EMBL" id="JAHDYR010000053">
    <property type="protein sequence ID" value="KAG9391606.1"/>
    <property type="molecule type" value="Genomic_DNA"/>
</dbReference>
<keyword evidence="2" id="KW-0812">Transmembrane</keyword>
<feature type="compositionally biased region" description="Basic residues" evidence="1">
    <location>
        <begin position="1"/>
        <end position="11"/>
    </location>
</feature>
<evidence type="ECO:0000256" key="1">
    <source>
        <dbReference type="SAM" id="MobiDB-lite"/>
    </source>
</evidence>
<feature type="compositionally biased region" description="Acidic residues" evidence="1">
    <location>
        <begin position="28"/>
        <end position="52"/>
    </location>
</feature>
<evidence type="ECO:0000259" key="3">
    <source>
        <dbReference type="PROSITE" id="PS50076"/>
    </source>
</evidence>
<dbReference type="InterPro" id="IPR036869">
    <property type="entry name" value="J_dom_sf"/>
</dbReference>
<evidence type="ECO:0000256" key="2">
    <source>
        <dbReference type="SAM" id="Phobius"/>
    </source>
</evidence>
<dbReference type="InterPro" id="IPR001623">
    <property type="entry name" value="DnaJ_domain"/>
</dbReference>
<dbReference type="Gene3D" id="1.10.287.110">
    <property type="entry name" value="DnaJ domain"/>
    <property type="match status" value="1"/>
</dbReference>
<dbReference type="OrthoDB" id="10250354at2759"/>
<sequence length="280" mass="31922">MAARQRKRRTKASQPDFQEPDTQKPEAEVEQAEAQVEDQNLDDADFQSDSDVEFGPVDPVQDQRITQLDEVMKAFNPKLRFKTVKQLERFLVTAQGKLKHDTKQDLKAKLKMYSRVGGELCFDPVRQQFFPYLPPSARQMVQQAKKPEKPAGSYVKVLIIVLFLVLILLGAVGVGLYAKFPELFSFTVDTGYQDYYAILGVPRDATQAEIKKTYRKLALELHPDRNPNCKTCGAKLALISEAHKCLADETRRSYYDINGRDPGPQRDTPVVKQMARMPRR</sequence>
<keyword evidence="5" id="KW-1185">Reference proteome</keyword>
<comment type="caution">
    <text evidence="4">The sequence shown here is derived from an EMBL/GenBank/DDBJ whole genome shotgun (WGS) entry which is preliminary data.</text>
</comment>
<dbReference type="Proteomes" id="UP000717585">
    <property type="component" value="Unassembled WGS sequence"/>
</dbReference>
<feature type="domain" description="J" evidence="3">
    <location>
        <begin position="194"/>
        <end position="259"/>
    </location>
</feature>
<dbReference type="PANTHER" id="PTHR24074">
    <property type="entry name" value="CO-CHAPERONE PROTEIN DJLA"/>
    <property type="match status" value="1"/>
</dbReference>
<organism evidence="4 5">
    <name type="scientific">Carpediemonas membranifera</name>
    <dbReference type="NCBI Taxonomy" id="201153"/>
    <lineage>
        <taxon>Eukaryota</taxon>
        <taxon>Metamonada</taxon>
        <taxon>Carpediemonas-like organisms</taxon>
        <taxon>Carpediemonas</taxon>
    </lineage>
</organism>
<keyword evidence="2" id="KW-1133">Transmembrane helix</keyword>
<feature type="transmembrane region" description="Helical" evidence="2">
    <location>
        <begin position="154"/>
        <end position="178"/>
    </location>
</feature>
<evidence type="ECO:0000313" key="5">
    <source>
        <dbReference type="Proteomes" id="UP000717585"/>
    </source>
</evidence>
<dbReference type="PRINTS" id="PR00625">
    <property type="entry name" value="JDOMAIN"/>
</dbReference>
<dbReference type="CDD" id="cd06257">
    <property type="entry name" value="DnaJ"/>
    <property type="match status" value="1"/>
</dbReference>
<accession>A0A8J6AQM1</accession>
<evidence type="ECO:0000313" key="4">
    <source>
        <dbReference type="EMBL" id="KAG9391606.1"/>
    </source>
</evidence>
<dbReference type="Pfam" id="PF00226">
    <property type="entry name" value="DnaJ"/>
    <property type="match status" value="1"/>
</dbReference>
<dbReference type="SMART" id="SM00271">
    <property type="entry name" value="DnaJ"/>
    <property type="match status" value="1"/>
</dbReference>
<name>A0A8J6AQM1_9EUKA</name>
<dbReference type="SUPFAM" id="SSF46565">
    <property type="entry name" value="Chaperone J-domain"/>
    <property type="match status" value="1"/>
</dbReference>
<dbReference type="InterPro" id="IPR050817">
    <property type="entry name" value="DjlA_DnaK_co-chaperone"/>
</dbReference>
<gene>
    <name evidence="4" type="ORF">J8273_6371</name>
</gene>
<dbReference type="PROSITE" id="PS50076">
    <property type="entry name" value="DNAJ_2"/>
    <property type="match status" value="1"/>
</dbReference>
<reference evidence="4" key="1">
    <citation type="submission" date="2021-05" db="EMBL/GenBank/DDBJ databases">
        <title>A free-living protist that lacks canonical eukaryotic 1 DNA replication and segregation systems.</title>
        <authorList>
            <person name="Salas-Leiva D.E."/>
            <person name="Tromer E.C."/>
            <person name="Curtis B.A."/>
            <person name="Jerlstrom-Hultqvist J."/>
            <person name="Kolisko M."/>
            <person name="Yi Z."/>
            <person name="Salas-Leiva J.S."/>
            <person name="Gallot-Lavallee L."/>
            <person name="Kops G.J.P.L."/>
            <person name="Archibald J.M."/>
            <person name="Simpson A.G.B."/>
            <person name="Roger A.J."/>
        </authorList>
    </citation>
    <scope>NUCLEOTIDE SEQUENCE</scope>
    <source>
        <strain evidence="4">BICM</strain>
    </source>
</reference>
<feature type="region of interest" description="Disordered" evidence="1">
    <location>
        <begin position="257"/>
        <end position="280"/>
    </location>
</feature>
<proteinExistence type="predicted"/>
<keyword evidence="2" id="KW-0472">Membrane</keyword>
<dbReference type="AlphaFoldDB" id="A0A8J6AQM1"/>
<feature type="region of interest" description="Disordered" evidence="1">
    <location>
        <begin position="1"/>
        <end position="57"/>
    </location>
</feature>
<protein>
    <submittedName>
        <fullName evidence="4">DnaJ domain</fullName>
    </submittedName>
</protein>